<dbReference type="AlphaFoldDB" id="A0A4R9M299"/>
<dbReference type="SUPFAM" id="SSF55874">
    <property type="entry name" value="ATPase domain of HSP90 chaperone/DNA topoisomerase II/histidine kinase"/>
    <property type="match status" value="1"/>
</dbReference>
<reference evidence="2" key="1">
    <citation type="journal article" date="2019" name="PLoS Negl. Trop. Dis.">
        <title>Revisiting the worldwide diversity of Leptospira species in the environment.</title>
        <authorList>
            <person name="Vincent A.T."/>
            <person name="Schiettekatte O."/>
            <person name="Bourhy P."/>
            <person name="Veyrier F.J."/>
            <person name="Picardeau M."/>
        </authorList>
    </citation>
    <scope>NUCLEOTIDE SEQUENCE [LARGE SCALE GENOMIC DNA]</scope>
    <source>
        <strain evidence="2">201300427</strain>
    </source>
</reference>
<dbReference type="CDD" id="cd16936">
    <property type="entry name" value="HATPase_RsbW-like"/>
    <property type="match status" value="1"/>
</dbReference>
<dbReference type="InterPro" id="IPR003594">
    <property type="entry name" value="HATPase_dom"/>
</dbReference>
<comment type="caution">
    <text evidence="2">The sequence shown here is derived from an EMBL/GenBank/DDBJ whole genome shotgun (WGS) entry which is preliminary data.</text>
</comment>
<dbReference type="RefSeq" id="WP_135758787.1">
    <property type="nucleotide sequence ID" value="NZ_RQHW01000003.1"/>
</dbReference>
<name>A0A4R9M299_9LEPT</name>
<dbReference type="Gene3D" id="3.30.565.10">
    <property type="entry name" value="Histidine kinase-like ATPase, C-terminal domain"/>
    <property type="match status" value="1"/>
</dbReference>
<dbReference type="EMBL" id="RQHW01000003">
    <property type="protein sequence ID" value="TGN20914.1"/>
    <property type="molecule type" value="Genomic_DNA"/>
</dbReference>
<dbReference type="Pfam" id="PF13581">
    <property type="entry name" value="HATPase_c_2"/>
    <property type="match status" value="1"/>
</dbReference>
<keyword evidence="2" id="KW-0067">ATP-binding</keyword>
<accession>A0A4R9M299</accession>
<organism evidence="2 3">
    <name type="scientific">Leptospira idonii</name>
    <dbReference type="NCBI Taxonomy" id="1193500"/>
    <lineage>
        <taxon>Bacteria</taxon>
        <taxon>Pseudomonadati</taxon>
        <taxon>Spirochaetota</taxon>
        <taxon>Spirochaetia</taxon>
        <taxon>Leptospirales</taxon>
        <taxon>Leptospiraceae</taxon>
        <taxon>Leptospira</taxon>
    </lineage>
</organism>
<keyword evidence="2" id="KW-0547">Nucleotide-binding</keyword>
<gene>
    <name evidence="2" type="ORF">EHS15_01625</name>
</gene>
<feature type="domain" description="Histidine kinase/HSP90-like ATPase" evidence="1">
    <location>
        <begin position="11"/>
        <end position="136"/>
    </location>
</feature>
<sequence>MKFRPETSFRFPNDLGELTNIREKVRHFLGEDCTDLVKSRIVFCLDEAATNVIEHGFPEKKLSLIELKMSENEEGYLFVITDEGIPFDPTLKESEDLEKLYEEGADGGFGLQSIRNIMSLRYQYLSDSQKNQLTLIYPRETL</sequence>
<evidence type="ECO:0000313" key="2">
    <source>
        <dbReference type="EMBL" id="TGN20914.1"/>
    </source>
</evidence>
<dbReference type="OrthoDB" id="327549at2"/>
<keyword evidence="3" id="KW-1185">Reference proteome</keyword>
<evidence type="ECO:0000313" key="3">
    <source>
        <dbReference type="Proteomes" id="UP000298058"/>
    </source>
</evidence>
<protein>
    <submittedName>
        <fullName evidence="2">ATP-binding protein</fullName>
    </submittedName>
</protein>
<proteinExistence type="predicted"/>
<dbReference type="Proteomes" id="UP000298058">
    <property type="component" value="Unassembled WGS sequence"/>
</dbReference>
<evidence type="ECO:0000259" key="1">
    <source>
        <dbReference type="Pfam" id="PF13581"/>
    </source>
</evidence>
<dbReference type="InterPro" id="IPR036890">
    <property type="entry name" value="HATPase_C_sf"/>
</dbReference>
<dbReference type="GO" id="GO:0005524">
    <property type="term" value="F:ATP binding"/>
    <property type="evidence" value="ECO:0007669"/>
    <property type="project" value="UniProtKB-KW"/>
</dbReference>